<organism evidence="3 5">
    <name type="scientific">Trichinella pseudospiralis</name>
    <name type="common">Parasitic roundworm</name>
    <dbReference type="NCBI Taxonomy" id="6337"/>
    <lineage>
        <taxon>Eukaryota</taxon>
        <taxon>Metazoa</taxon>
        <taxon>Ecdysozoa</taxon>
        <taxon>Nematoda</taxon>
        <taxon>Enoplea</taxon>
        <taxon>Dorylaimia</taxon>
        <taxon>Trichinellida</taxon>
        <taxon>Trichinellidae</taxon>
        <taxon>Trichinella</taxon>
    </lineage>
</organism>
<feature type="region of interest" description="Disordered" evidence="1">
    <location>
        <begin position="1"/>
        <end position="32"/>
    </location>
</feature>
<evidence type="ECO:0000313" key="4">
    <source>
        <dbReference type="Proteomes" id="UP000054632"/>
    </source>
</evidence>
<gene>
    <name evidence="2" type="ORF">T4A_13957</name>
    <name evidence="3" type="ORF">T4B_11864</name>
</gene>
<evidence type="ECO:0000313" key="3">
    <source>
        <dbReference type="EMBL" id="KRZ35057.1"/>
    </source>
</evidence>
<dbReference type="EMBL" id="JYDS01000001">
    <property type="protein sequence ID" value="KRZ35057.1"/>
    <property type="molecule type" value="Genomic_DNA"/>
</dbReference>
<dbReference type="AlphaFoldDB" id="A0A0V1JJA7"/>
<dbReference type="Proteomes" id="UP000054632">
    <property type="component" value="Unassembled WGS sequence"/>
</dbReference>
<protein>
    <submittedName>
        <fullName evidence="3">Uncharacterized protein</fullName>
    </submittedName>
</protein>
<dbReference type="EMBL" id="JYDR01000022">
    <property type="protein sequence ID" value="KRY74804.1"/>
    <property type="molecule type" value="Genomic_DNA"/>
</dbReference>
<sequence length="68" mass="7828">MISAQSEPLPNKVRSEELSEVDDAQQSSSISSLSTTVFCLHKRSQVRLQGRVFAIELLLYRFQMHQYL</sequence>
<keyword evidence="5" id="KW-1185">Reference proteome</keyword>
<reference evidence="4 5" key="1">
    <citation type="submission" date="2015-01" db="EMBL/GenBank/DDBJ databases">
        <title>Evolution of Trichinella species and genotypes.</title>
        <authorList>
            <person name="Korhonen P.K."/>
            <person name="Edoardo P."/>
            <person name="Giuseppe L.R."/>
            <person name="Gasser R.B."/>
        </authorList>
    </citation>
    <scope>NUCLEOTIDE SEQUENCE [LARGE SCALE GENOMIC DNA]</scope>
    <source>
        <strain evidence="2">ISS13</strain>
        <strain evidence="3">ISS588</strain>
    </source>
</reference>
<evidence type="ECO:0000256" key="1">
    <source>
        <dbReference type="SAM" id="MobiDB-lite"/>
    </source>
</evidence>
<name>A0A0V1JJA7_TRIPS</name>
<accession>A0A0V1JJA7</accession>
<evidence type="ECO:0000313" key="2">
    <source>
        <dbReference type="EMBL" id="KRY74804.1"/>
    </source>
</evidence>
<dbReference type="Proteomes" id="UP000054805">
    <property type="component" value="Unassembled WGS sequence"/>
</dbReference>
<comment type="caution">
    <text evidence="3">The sequence shown here is derived from an EMBL/GenBank/DDBJ whole genome shotgun (WGS) entry which is preliminary data.</text>
</comment>
<proteinExistence type="predicted"/>
<evidence type="ECO:0000313" key="5">
    <source>
        <dbReference type="Proteomes" id="UP000054805"/>
    </source>
</evidence>